<reference evidence="1 2" key="1">
    <citation type="journal article" date="2012" name="J. Bacteriol.">
        <title>Complete Genome Sequence of Paenibacillus mucilaginosus 3016, a Bacterium Functional as Microbial Fertilizer.</title>
        <authorList>
            <person name="Ma M."/>
            <person name="Wang Z."/>
            <person name="Li L."/>
            <person name="Jiang X."/>
            <person name="Guan D."/>
            <person name="Cao F."/>
            <person name="Chen H."/>
            <person name="Wang X."/>
            <person name="Shen D."/>
            <person name="Du B."/>
            <person name="Li J."/>
        </authorList>
    </citation>
    <scope>NUCLEOTIDE SEQUENCE [LARGE SCALE GENOMIC DNA]</scope>
    <source>
        <strain evidence="1 2">3016</strain>
    </source>
</reference>
<keyword evidence="2" id="KW-1185">Reference proteome</keyword>
<dbReference type="RefSeq" id="WP_014371563.1">
    <property type="nucleotide sequence ID" value="NC_016935.1"/>
</dbReference>
<evidence type="ECO:0000313" key="2">
    <source>
        <dbReference type="Proteomes" id="UP000007523"/>
    </source>
</evidence>
<dbReference type="Proteomes" id="UP000007523">
    <property type="component" value="Chromosome"/>
</dbReference>
<sequence length="212" mass="23034">MSFWEQMRKRLTDVFKKNPESNISKFLRLAAEPMDEIEAVLWQIHAWRDLDQAEGTTLDLIGSNVGQPRGVVSDPIYRALIRSKIARNLSTGTLDSIIEVLALALDSDPSTIKLEELSEDEVDPKPAAIRVAGLPYNRLDTMGISTTQFLQLVKSVVSPGVQVESIEFSGTLRLSDVGAAKRPGLGLGDDAKTTGGTLGNVYAGDDTPELPI</sequence>
<dbReference type="AlphaFoldDB" id="H6NDS8"/>
<dbReference type="HOGENOM" id="CLU_102135_0_0_9"/>
<dbReference type="STRING" id="1116391.PM3016_5427"/>
<protein>
    <submittedName>
        <fullName evidence="1">Uncharacterized protein</fullName>
    </submittedName>
</protein>
<gene>
    <name evidence="1" type="ORF">PM3016_5427</name>
</gene>
<accession>H6NDS8</accession>
<dbReference type="KEGG" id="pmq:PM3016_5427"/>
<name>H6NDS8_9BACL</name>
<dbReference type="EMBL" id="CP003235">
    <property type="protein sequence ID" value="AFC32127.1"/>
    <property type="molecule type" value="Genomic_DNA"/>
</dbReference>
<organism evidence="1 2">
    <name type="scientific">Paenibacillus mucilaginosus 3016</name>
    <dbReference type="NCBI Taxonomy" id="1116391"/>
    <lineage>
        <taxon>Bacteria</taxon>
        <taxon>Bacillati</taxon>
        <taxon>Bacillota</taxon>
        <taxon>Bacilli</taxon>
        <taxon>Bacillales</taxon>
        <taxon>Paenibacillaceae</taxon>
        <taxon>Paenibacillus</taxon>
    </lineage>
</organism>
<proteinExistence type="predicted"/>
<evidence type="ECO:0000313" key="1">
    <source>
        <dbReference type="EMBL" id="AFC32127.1"/>
    </source>
</evidence>